<reference evidence="2" key="2">
    <citation type="submission" date="2020-09" db="EMBL/GenBank/DDBJ databases">
        <authorList>
            <person name="Sun Q."/>
            <person name="Ohkuma M."/>
        </authorList>
    </citation>
    <scope>NUCLEOTIDE SEQUENCE</scope>
    <source>
        <strain evidence="2">JCM 3090</strain>
    </source>
</reference>
<gene>
    <name evidence="2" type="ORF">GCM10010123_44160</name>
</gene>
<feature type="signal peptide" evidence="1">
    <location>
        <begin position="1"/>
        <end position="24"/>
    </location>
</feature>
<protein>
    <submittedName>
        <fullName evidence="2">Uncharacterized protein</fullName>
    </submittedName>
</protein>
<dbReference type="EMBL" id="BMQB01000013">
    <property type="protein sequence ID" value="GGK09447.1"/>
    <property type="molecule type" value="Genomic_DNA"/>
</dbReference>
<evidence type="ECO:0000256" key="1">
    <source>
        <dbReference type="SAM" id="SignalP"/>
    </source>
</evidence>
<name>A0A8J3BB80_9ACTN</name>
<keyword evidence="1" id="KW-0732">Signal</keyword>
<proteinExistence type="predicted"/>
<dbReference type="RefSeq" id="WP_189172126.1">
    <property type="nucleotide sequence ID" value="NZ_BMQB01000013.1"/>
</dbReference>
<reference evidence="2" key="1">
    <citation type="journal article" date="2014" name="Int. J. Syst. Evol. Microbiol.">
        <title>Complete genome sequence of Corynebacterium casei LMG S-19264T (=DSM 44701T), isolated from a smear-ripened cheese.</title>
        <authorList>
            <consortium name="US DOE Joint Genome Institute (JGI-PGF)"/>
            <person name="Walter F."/>
            <person name="Albersmeier A."/>
            <person name="Kalinowski J."/>
            <person name="Ruckert C."/>
        </authorList>
    </citation>
    <scope>NUCLEOTIDE SEQUENCE</scope>
    <source>
        <strain evidence="2">JCM 3090</strain>
    </source>
</reference>
<sequence length="132" mass="13410">MRQLAALALAAAGCLAAVPAPAAAAATPGAGTGVLGSRTGIAASRAGTTVTVAGTVTRYAPAAGRYVAWSGVGVTILTRSRPTAPWRALTRVRTDAAGRVPARSWHFSRTTYLRLEVLPTDGVWGSAAARRV</sequence>
<evidence type="ECO:0000313" key="3">
    <source>
        <dbReference type="Proteomes" id="UP000649739"/>
    </source>
</evidence>
<dbReference type="Proteomes" id="UP000649739">
    <property type="component" value="Unassembled WGS sequence"/>
</dbReference>
<comment type="caution">
    <text evidence="2">The sequence shown here is derived from an EMBL/GenBank/DDBJ whole genome shotgun (WGS) entry which is preliminary data.</text>
</comment>
<dbReference type="AlphaFoldDB" id="A0A8J3BB80"/>
<feature type="chain" id="PRO_5035304414" evidence="1">
    <location>
        <begin position="25"/>
        <end position="132"/>
    </location>
</feature>
<organism evidence="2 3">
    <name type="scientific">Pilimelia anulata</name>
    <dbReference type="NCBI Taxonomy" id="53371"/>
    <lineage>
        <taxon>Bacteria</taxon>
        <taxon>Bacillati</taxon>
        <taxon>Actinomycetota</taxon>
        <taxon>Actinomycetes</taxon>
        <taxon>Micromonosporales</taxon>
        <taxon>Micromonosporaceae</taxon>
        <taxon>Pilimelia</taxon>
    </lineage>
</organism>
<keyword evidence="3" id="KW-1185">Reference proteome</keyword>
<accession>A0A8J3BB80</accession>
<evidence type="ECO:0000313" key="2">
    <source>
        <dbReference type="EMBL" id="GGK09447.1"/>
    </source>
</evidence>